<comment type="subunit">
    <text evidence="8">The complex is composed of six subunits: RnfA, RnfB, RnfC, RnfD, RnfE and RnfG.</text>
</comment>
<dbReference type="RefSeq" id="WP_095525085.1">
    <property type="nucleotide sequence ID" value="NZ_MDUX01000040.1"/>
</dbReference>
<dbReference type="PANTHER" id="PTHR43034">
    <property type="entry name" value="ION-TRANSLOCATING OXIDOREDUCTASE COMPLEX SUBUNIT C"/>
    <property type="match status" value="1"/>
</dbReference>
<evidence type="ECO:0000256" key="7">
    <source>
        <dbReference type="ARBA" id="ARBA00023014"/>
    </source>
</evidence>
<dbReference type="EMBL" id="NMRN01000036">
    <property type="protein sequence ID" value="PAS92504.1"/>
    <property type="molecule type" value="Genomic_DNA"/>
</dbReference>
<comment type="function">
    <text evidence="8">Part of a membrane-bound complex that couples electron transfer with translocation of ions across the membrane.</text>
</comment>
<feature type="binding site" evidence="8">
    <location>
        <position position="376"/>
    </location>
    <ligand>
        <name>[4Fe-4S] cluster</name>
        <dbReference type="ChEBI" id="CHEBI:49883"/>
        <label>1</label>
    </ligand>
</feature>
<dbReference type="HAMAP" id="MF_00461">
    <property type="entry name" value="RsxC_RnfC"/>
    <property type="match status" value="1"/>
</dbReference>
<evidence type="ECO:0000313" key="12">
    <source>
        <dbReference type="Proteomes" id="UP000216107"/>
    </source>
</evidence>
<feature type="domain" description="4Fe-4S ferredoxin-type" evidence="9">
    <location>
        <begin position="400"/>
        <end position="429"/>
    </location>
</feature>
<dbReference type="SUPFAM" id="SSF46548">
    <property type="entry name" value="alpha-helical ferredoxin"/>
    <property type="match status" value="1"/>
</dbReference>
<dbReference type="PROSITE" id="PS51379">
    <property type="entry name" value="4FE4S_FER_2"/>
    <property type="match status" value="2"/>
</dbReference>
<evidence type="ECO:0000259" key="9">
    <source>
        <dbReference type="PROSITE" id="PS51379"/>
    </source>
</evidence>
<feature type="binding site" evidence="8">
    <location>
        <position position="373"/>
    </location>
    <ligand>
        <name>[4Fe-4S] cluster</name>
        <dbReference type="ChEBI" id="CHEBI:49883"/>
        <label>1</label>
    </ligand>
</feature>
<dbReference type="InterPro" id="IPR011538">
    <property type="entry name" value="Nuo51_FMN-bd"/>
</dbReference>
<feature type="binding site" evidence="8">
    <location>
        <position position="412"/>
    </location>
    <ligand>
        <name>[4Fe-4S] cluster</name>
        <dbReference type="ChEBI" id="CHEBI:49883"/>
        <label>2</label>
    </ligand>
</feature>
<dbReference type="Proteomes" id="UP000216107">
    <property type="component" value="Unassembled WGS sequence"/>
</dbReference>
<comment type="caution">
    <text evidence="11">The sequence shown here is derived from an EMBL/GenBank/DDBJ whole genome shotgun (WGS) entry which is preliminary data.</text>
</comment>
<dbReference type="AlphaFoldDB" id="A0A272EQY7"/>
<keyword evidence="1 8" id="KW-0813">Transport</keyword>
<gene>
    <name evidence="8" type="primary">rnfC</name>
    <name evidence="10" type="ORF">BGI27_11815</name>
    <name evidence="11" type="ORF">CGU29_11210</name>
</gene>
<feature type="binding site" evidence="8">
    <location>
        <position position="409"/>
    </location>
    <ligand>
        <name>[4Fe-4S] cluster</name>
        <dbReference type="ChEBI" id="CHEBI:49883"/>
        <label>2</label>
    </ligand>
</feature>
<evidence type="ECO:0000256" key="4">
    <source>
        <dbReference type="ARBA" id="ARBA00022737"/>
    </source>
</evidence>
<evidence type="ECO:0000256" key="2">
    <source>
        <dbReference type="ARBA" id="ARBA00022485"/>
    </source>
</evidence>
<dbReference type="Pfam" id="PF01512">
    <property type="entry name" value="Complex1_51K"/>
    <property type="match status" value="1"/>
</dbReference>
<name>A0A272EQY7_9RHOO</name>
<dbReference type="GO" id="GO:0051539">
    <property type="term" value="F:4 iron, 4 sulfur cluster binding"/>
    <property type="evidence" value="ECO:0007669"/>
    <property type="project" value="UniProtKB-KW"/>
</dbReference>
<comment type="subcellular location">
    <subcellularLocation>
        <location evidence="8">Cell inner membrane</location>
        <topology evidence="8">Peripheral membrane protein</topology>
    </subcellularLocation>
</comment>
<dbReference type="NCBIfam" id="TIGR01945">
    <property type="entry name" value="rnfC"/>
    <property type="match status" value="1"/>
</dbReference>
<dbReference type="InterPro" id="IPR017900">
    <property type="entry name" value="4Fe4S_Fe_S_CS"/>
</dbReference>
<feature type="domain" description="4Fe-4S ferredoxin-type" evidence="9">
    <location>
        <begin position="359"/>
        <end position="390"/>
    </location>
</feature>
<dbReference type="GO" id="GO:0046872">
    <property type="term" value="F:metal ion binding"/>
    <property type="evidence" value="ECO:0007669"/>
    <property type="project" value="UniProtKB-KW"/>
</dbReference>
<dbReference type="Pfam" id="PF10531">
    <property type="entry name" value="SLBB"/>
    <property type="match status" value="1"/>
</dbReference>
<evidence type="ECO:0000256" key="8">
    <source>
        <dbReference type="HAMAP-Rule" id="MF_00461"/>
    </source>
</evidence>
<evidence type="ECO:0000313" key="10">
    <source>
        <dbReference type="EMBL" id="KAF7598687.1"/>
    </source>
</evidence>
<feature type="binding site" evidence="8">
    <location>
        <position position="380"/>
    </location>
    <ligand>
        <name>[4Fe-4S] cluster</name>
        <dbReference type="ChEBI" id="CHEBI:49883"/>
        <label>2</label>
    </ligand>
</feature>
<dbReference type="EC" id="7.-.-.-" evidence="8"/>
<dbReference type="EMBL" id="MDUX01000040">
    <property type="protein sequence ID" value="KAF7598687.1"/>
    <property type="molecule type" value="Genomic_DNA"/>
</dbReference>
<feature type="binding site" evidence="8">
    <location>
        <position position="419"/>
    </location>
    <ligand>
        <name>[4Fe-4S] cluster</name>
        <dbReference type="ChEBI" id="CHEBI:49883"/>
        <label>1</label>
    </ligand>
</feature>
<dbReference type="InterPro" id="IPR010208">
    <property type="entry name" value="Ion_transpt_RnfC/RsxC"/>
</dbReference>
<organism evidence="11 12">
    <name type="scientific">Candidatus Dactylopiibacterium carminicum</name>
    <dbReference type="NCBI Taxonomy" id="857335"/>
    <lineage>
        <taxon>Bacteria</taxon>
        <taxon>Pseudomonadati</taxon>
        <taxon>Pseudomonadota</taxon>
        <taxon>Betaproteobacteria</taxon>
        <taxon>Rhodocyclales</taxon>
        <taxon>Rhodocyclaceae</taxon>
        <taxon>Candidatus Dactylopiibacterium</taxon>
    </lineage>
</organism>
<dbReference type="InterPro" id="IPR037225">
    <property type="entry name" value="Nuo51_FMN-bd_sf"/>
</dbReference>
<comment type="similarity">
    <text evidence="8">Belongs to the 4Fe4S bacterial-type ferredoxin family. RnfC subfamily.</text>
</comment>
<dbReference type="Proteomes" id="UP000623509">
    <property type="component" value="Unassembled WGS sequence"/>
</dbReference>
<dbReference type="Gene3D" id="3.30.70.20">
    <property type="match status" value="1"/>
</dbReference>
<protein>
    <recommendedName>
        <fullName evidence="8">Ion-translocating oxidoreductase complex subunit C</fullName>
        <ecNumber evidence="8">7.-.-.-</ecNumber>
    </recommendedName>
    <alternativeName>
        <fullName evidence="8">Rnf electron transport complex subunit C</fullName>
    </alternativeName>
</protein>
<dbReference type="InterPro" id="IPR017896">
    <property type="entry name" value="4Fe4S_Fe-S-bd"/>
</dbReference>
<accession>A0A272EQY7</accession>
<keyword evidence="2 8" id="KW-0004">4Fe-4S</keyword>
<evidence type="ECO:0000256" key="6">
    <source>
        <dbReference type="ARBA" id="ARBA00023004"/>
    </source>
</evidence>
<dbReference type="OrthoDB" id="9808559at2"/>
<dbReference type="NCBIfam" id="NF003454">
    <property type="entry name" value="PRK05035.1"/>
    <property type="match status" value="1"/>
</dbReference>
<sequence length="490" mass="52256">MKTNYPIRGGVHPLYRKELACNQSIQPFPLAERLYVHLQQHVGAIAVPLVEVGQHVKKGDRIAMAPASMSSPLHAPTSGIVRAIEDFTAAHASGLSQMAVVIEPDGKDEWGELLAPIADPFGVPPDVIIARVAEAGIVGQGGAVFPTAVKLGMGKQYKLDTLLLNGAECEPYITADDRVMREYAAEVVDGARIMAHTLGVQKIIIAIKKNKPEAIEIMTAAAAEYPQISVVGVKIQYPIGYAQYLTQAVTGRETPAGRRNAEVGVVVQNVSTALSVHRAVRHGIPLISRVVTVTGTAIRNAGNFEVPIGTPVSALIEHCGGYVQQPRFLVNGGPMMGFLLPSESAPVLKGSVGIVAMASEETVEKAEKPCIRCGSCMEVCPIGLSPVDMAALIRKDRLEEAARLAVGDCIACGSCSWTCPSHIPLVQYFNYANGALWTADKLRRKNDKLKTMAEARVLRLETAKQERLAAQAARKAKAAAAAPVTEEASE</sequence>
<dbReference type="PROSITE" id="PS00198">
    <property type="entry name" value="4FE4S_FER_1"/>
    <property type="match status" value="1"/>
</dbReference>
<evidence type="ECO:0000313" key="13">
    <source>
        <dbReference type="Proteomes" id="UP000623509"/>
    </source>
</evidence>
<reference evidence="10 13" key="1">
    <citation type="submission" date="2016-08" db="EMBL/GenBank/DDBJ databases">
        <title>Candidatus Dactylopiibacterium carminicum genome sequence.</title>
        <authorList>
            <person name="Ramirez-Puebla S.T."/>
            <person name="Ormeno-Orrillo E."/>
            <person name="Vera-Ponce De Leon A."/>
            <person name="Luis L."/>
            <person name="Sanchez-Flores A."/>
            <person name="Monica R."/>
            <person name="Martinez-Romero E."/>
        </authorList>
    </citation>
    <scope>NUCLEOTIDE SEQUENCE [LARGE SCALE GENOMIC DNA]</scope>
    <source>
        <strain evidence="10">END1</strain>
    </source>
</reference>
<keyword evidence="8" id="KW-0472">Membrane</keyword>
<dbReference type="Pfam" id="PF13237">
    <property type="entry name" value="Fer4_10"/>
    <property type="match status" value="1"/>
</dbReference>
<keyword evidence="3 8" id="KW-0479">Metal-binding</keyword>
<comment type="cofactor">
    <cofactor evidence="8">
        <name>[4Fe-4S] cluster</name>
        <dbReference type="ChEBI" id="CHEBI:49883"/>
    </cofactor>
    <text evidence="8">Binds 2 [4Fe-4S] clusters per subunit.</text>
</comment>
<dbReference type="InterPro" id="IPR019554">
    <property type="entry name" value="Soluble_ligand-bd"/>
</dbReference>
<keyword evidence="13" id="KW-1185">Reference proteome</keyword>
<feature type="binding site" evidence="8">
    <location>
        <position position="370"/>
    </location>
    <ligand>
        <name>[4Fe-4S] cluster</name>
        <dbReference type="ChEBI" id="CHEBI:49883"/>
        <label>1</label>
    </ligand>
</feature>
<keyword evidence="5 8" id="KW-0249">Electron transport</keyword>
<evidence type="ECO:0000256" key="1">
    <source>
        <dbReference type="ARBA" id="ARBA00022448"/>
    </source>
</evidence>
<dbReference type="SUPFAM" id="SSF142019">
    <property type="entry name" value="Nqo1 FMN-binding domain-like"/>
    <property type="match status" value="1"/>
</dbReference>
<dbReference type="Gene3D" id="3.40.50.11540">
    <property type="entry name" value="NADH-ubiquinone oxidoreductase 51kDa subunit"/>
    <property type="match status" value="1"/>
</dbReference>
<proteinExistence type="inferred from homology"/>
<evidence type="ECO:0000256" key="5">
    <source>
        <dbReference type="ARBA" id="ARBA00022982"/>
    </source>
</evidence>
<keyword evidence="7 8" id="KW-0411">Iron-sulfur</keyword>
<keyword evidence="4 8" id="KW-0677">Repeat</keyword>
<reference evidence="11 12" key="2">
    <citation type="submission" date="2017-07" db="EMBL/GenBank/DDBJ databases">
        <title>Candidatus Dactylopiibacterium carminicum, a nitrogen-fixing symbiont of the cochineal insect Dactylopius coccus and Dactylopius opuntiae (Hemiptera: Coccoidea: Dactylopiidae).</title>
        <authorList>
            <person name="Vera A."/>
        </authorList>
    </citation>
    <scope>NUCLEOTIDE SEQUENCE [LARGE SCALE GENOMIC DNA]</scope>
    <source>
        <strain evidence="11 12">NFDCM</strain>
    </source>
</reference>
<dbReference type="InterPro" id="IPR026902">
    <property type="entry name" value="RnfC_N"/>
</dbReference>
<keyword evidence="8" id="KW-1003">Cell membrane</keyword>
<keyword evidence="8" id="KW-1278">Translocase</keyword>
<evidence type="ECO:0000313" key="11">
    <source>
        <dbReference type="EMBL" id="PAS92504.1"/>
    </source>
</evidence>
<dbReference type="Pfam" id="PF13375">
    <property type="entry name" value="RnfC_N"/>
    <property type="match status" value="1"/>
</dbReference>
<dbReference type="GO" id="GO:0005886">
    <property type="term" value="C:plasma membrane"/>
    <property type="evidence" value="ECO:0007669"/>
    <property type="project" value="UniProtKB-SubCell"/>
</dbReference>
<keyword evidence="6 8" id="KW-0408">Iron</keyword>
<dbReference type="PANTHER" id="PTHR43034:SF2">
    <property type="entry name" value="ION-TRANSLOCATING OXIDOREDUCTASE COMPLEX SUBUNIT C"/>
    <property type="match status" value="1"/>
</dbReference>
<dbReference type="GO" id="GO:0022900">
    <property type="term" value="P:electron transport chain"/>
    <property type="evidence" value="ECO:0007669"/>
    <property type="project" value="UniProtKB-UniRule"/>
</dbReference>
<feature type="binding site" evidence="8">
    <location>
        <position position="415"/>
    </location>
    <ligand>
        <name>[4Fe-4S] cluster</name>
        <dbReference type="ChEBI" id="CHEBI:49883"/>
        <label>2</label>
    </ligand>
</feature>
<keyword evidence="8" id="KW-0997">Cell inner membrane</keyword>
<dbReference type="GO" id="GO:0009055">
    <property type="term" value="F:electron transfer activity"/>
    <property type="evidence" value="ECO:0007669"/>
    <property type="project" value="InterPro"/>
</dbReference>
<evidence type="ECO:0000256" key="3">
    <source>
        <dbReference type="ARBA" id="ARBA00022723"/>
    </source>
</evidence>